<dbReference type="InterPro" id="IPR018060">
    <property type="entry name" value="HTH_AraC"/>
</dbReference>
<dbReference type="SUPFAM" id="SSF46689">
    <property type="entry name" value="Homeodomain-like"/>
    <property type="match status" value="2"/>
</dbReference>
<keyword evidence="7" id="KW-1185">Reference proteome</keyword>
<comment type="caution">
    <text evidence="6">The sequence shown here is derived from an EMBL/GenBank/DDBJ whole genome shotgun (WGS) entry which is preliminary data.</text>
</comment>
<evidence type="ECO:0000256" key="4">
    <source>
        <dbReference type="SAM" id="Phobius"/>
    </source>
</evidence>
<dbReference type="GO" id="GO:0003700">
    <property type="term" value="F:DNA-binding transcription factor activity"/>
    <property type="evidence" value="ECO:0007669"/>
    <property type="project" value="InterPro"/>
</dbReference>
<dbReference type="PANTHER" id="PTHR43280:SF28">
    <property type="entry name" value="HTH-TYPE TRANSCRIPTIONAL ACTIVATOR RHAS"/>
    <property type="match status" value="1"/>
</dbReference>
<name>A0A5C4T8T7_9BACL</name>
<dbReference type="InterPro" id="IPR020449">
    <property type="entry name" value="Tscrpt_reg_AraC-type_HTH"/>
</dbReference>
<feature type="domain" description="HTH araC/xylS-type" evidence="5">
    <location>
        <begin position="648"/>
        <end position="746"/>
    </location>
</feature>
<dbReference type="PANTHER" id="PTHR43280">
    <property type="entry name" value="ARAC-FAMILY TRANSCRIPTIONAL REGULATOR"/>
    <property type="match status" value="1"/>
</dbReference>
<sequence>MRKIPININSLFIKSMISFMAIIVLLASFNFLSFAFFKTNIQREMIRHNRIALDNAADRYEKHLSIIQTLLFKLYQDENVVSFGRQLAAKDTAPVNYLKPADMMEQIRRDVNNPFLYLDNIIVFYNPASFTVDKNGTGDAARTFSRFYVGEPYGLDFWQQQFKRPYTSELHPSRMFSIVSSDIQSKQLFPMAVKLPGYNHLVIGLLDARQLFESFYSNDSPAFSILHQDGTVLFDSSGPAPTGKRLIPAEDKDFVASDDTYTFYKKSRESNLTYMTSVPYSTIAAQIAKLKWTLLVLFVLSVIIAVAASVVFSRRINAPVKQIIASLRHRSPDVVSSSIYEFTLINEISRELIQERNDIHDDLQSKTSLLTDFRYISKLKMIATGAGANEWKEAIAQTLPFRIVLFQLNFRHARLQAAQLKADRLTYAARECVDVTMSDRFEHSRTLQTESSQLVTVVYGEDARSRLEEALEALKTIFDRDKDHYLVTMAVSSMFGAGADFNRAYMQASNRVKQAGLRDETETIWEDAPLASHFGFALEQEREFYANMQEGNGAACGQLIHRMLEHRNGKAAFRLQLRAFAQDTAAKILKLTEKAKVDPDRSEQLIALLAELEECYTLDDYRRFFDRFVTVASDSIKHKRDEKDPVVEFFADYLESHYAEDLSLDSVADRMNMSSNYLSAYIKEKTGTNFSDHLNNVRIRQAKEMLYGTSLSVQDIGERIGYRNVTSFIRMFKKITGLTPGDFRKRSALESKAGLQA</sequence>
<protein>
    <submittedName>
        <fullName evidence="6">Helix-turn-helix domain-containing protein</fullName>
    </submittedName>
</protein>
<feature type="transmembrane region" description="Helical" evidence="4">
    <location>
        <begin position="12"/>
        <end position="37"/>
    </location>
</feature>
<evidence type="ECO:0000313" key="7">
    <source>
        <dbReference type="Proteomes" id="UP000307943"/>
    </source>
</evidence>
<dbReference type="OrthoDB" id="2647723at2"/>
<dbReference type="GO" id="GO:0043565">
    <property type="term" value="F:sequence-specific DNA binding"/>
    <property type="evidence" value="ECO:0007669"/>
    <property type="project" value="InterPro"/>
</dbReference>
<dbReference type="InterPro" id="IPR009057">
    <property type="entry name" value="Homeodomain-like_sf"/>
</dbReference>
<dbReference type="Proteomes" id="UP000307943">
    <property type="component" value="Unassembled WGS sequence"/>
</dbReference>
<feature type="transmembrane region" description="Helical" evidence="4">
    <location>
        <begin position="292"/>
        <end position="312"/>
    </location>
</feature>
<reference evidence="6 7" key="1">
    <citation type="submission" date="2019-05" db="EMBL/GenBank/DDBJ databases">
        <title>We sequenced the genome of Paenibacillus hemerocallicola KCTC 33185 for further insight into its adaptation and study the phylogeny of Paenibacillus.</title>
        <authorList>
            <person name="Narsing Rao M.P."/>
        </authorList>
    </citation>
    <scope>NUCLEOTIDE SEQUENCE [LARGE SCALE GENOMIC DNA]</scope>
    <source>
        <strain evidence="6 7">KCTC 33185</strain>
    </source>
</reference>
<evidence type="ECO:0000256" key="3">
    <source>
        <dbReference type="ARBA" id="ARBA00023163"/>
    </source>
</evidence>
<dbReference type="PROSITE" id="PS01124">
    <property type="entry name" value="HTH_ARAC_FAMILY_2"/>
    <property type="match status" value="1"/>
</dbReference>
<evidence type="ECO:0000313" key="6">
    <source>
        <dbReference type="EMBL" id="TNJ65488.1"/>
    </source>
</evidence>
<dbReference type="PROSITE" id="PS00041">
    <property type="entry name" value="HTH_ARAC_FAMILY_1"/>
    <property type="match status" value="1"/>
</dbReference>
<proteinExistence type="predicted"/>
<gene>
    <name evidence="6" type="ORF">FE784_14810</name>
</gene>
<dbReference type="AlphaFoldDB" id="A0A5C4T8T7"/>
<dbReference type="InterPro" id="IPR018062">
    <property type="entry name" value="HTH_AraC-typ_CS"/>
</dbReference>
<dbReference type="Gene3D" id="1.10.10.60">
    <property type="entry name" value="Homeodomain-like"/>
    <property type="match status" value="2"/>
</dbReference>
<keyword evidence="4" id="KW-0472">Membrane</keyword>
<evidence type="ECO:0000256" key="1">
    <source>
        <dbReference type="ARBA" id="ARBA00023015"/>
    </source>
</evidence>
<keyword evidence="3" id="KW-0804">Transcription</keyword>
<keyword evidence="2" id="KW-0238">DNA-binding</keyword>
<dbReference type="Pfam" id="PF12833">
    <property type="entry name" value="HTH_18"/>
    <property type="match status" value="1"/>
</dbReference>
<evidence type="ECO:0000256" key="2">
    <source>
        <dbReference type="ARBA" id="ARBA00023125"/>
    </source>
</evidence>
<keyword evidence="1" id="KW-0805">Transcription regulation</keyword>
<evidence type="ECO:0000259" key="5">
    <source>
        <dbReference type="PROSITE" id="PS01124"/>
    </source>
</evidence>
<organism evidence="6 7">
    <name type="scientific">Paenibacillus hemerocallicola</name>
    <dbReference type="NCBI Taxonomy" id="1172614"/>
    <lineage>
        <taxon>Bacteria</taxon>
        <taxon>Bacillati</taxon>
        <taxon>Bacillota</taxon>
        <taxon>Bacilli</taxon>
        <taxon>Bacillales</taxon>
        <taxon>Paenibacillaceae</taxon>
        <taxon>Paenibacillus</taxon>
    </lineage>
</organism>
<dbReference type="SMART" id="SM00342">
    <property type="entry name" value="HTH_ARAC"/>
    <property type="match status" value="1"/>
</dbReference>
<keyword evidence="4" id="KW-0812">Transmembrane</keyword>
<keyword evidence="4" id="KW-1133">Transmembrane helix</keyword>
<dbReference type="EMBL" id="VDCQ01000018">
    <property type="protein sequence ID" value="TNJ65488.1"/>
    <property type="molecule type" value="Genomic_DNA"/>
</dbReference>
<accession>A0A5C4T8T7</accession>
<dbReference type="PRINTS" id="PR00032">
    <property type="entry name" value="HTHARAC"/>
</dbReference>
<dbReference type="RefSeq" id="WP_139602985.1">
    <property type="nucleotide sequence ID" value="NZ_VDCQ01000018.1"/>
</dbReference>